<dbReference type="GO" id="GO:0009055">
    <property type="term" value="F:electron transfer activity"/>
    <property type="evidence" value="ECO:0007669"/>
    <property type="project" value="InterPro"/>
</dbReference>
<feature type="signal peptide" evidence="7">
    <location>
        <begin position="1"/>
        <end position="23"/>
    </location>
</feature>
<dbReference type="InterPro" id="IPR002327">
    <property type="entry name" value="Cyt_c_1A/1B"/>
</dbReference>
<dbReference type="PRINTS" id="PR00604">
    <property type="entry name" value="CYTCHRMECIAB"/>
</dbReference>
<feature type="chain" id="PRO_5011605586" evidence="7">
    <location>
        <begin position="24"/>
        <end position="127"/>
    </location>
</feature>
<keyword evidence="7" id="KW-0732">Signal</keyword>
<protein>
    <submittedName>
        <fullName evidence="9">Cytochrome c</fullName>
    </submittedName>
</protein>
<dbReference type="RefSeq" id="WP_091644951.1">
    <property type="nucleotide sequence ID" value="NZ_FOEG01000006.1"/>
</dbReference>
<evidence type="ECO:0000256" key="6">
    <source>
        <dbReference type="PROSITE-ProRule" id="PRU00433"/>
    </source>
</evidence>
<dbReference type="AlphaFoldDB" id="A0A1H8UG82"/>
<evidence type="ECO:0000256" key="5">
    <source>
        <dbReference type="ARBA" id="ARBA00023004"/>
    </source>
</evidence>
<dbReference type="PANTHER" id="PTHR11961">
    <property type="entry name" value="CYTOCHROME C"/>
    <property type="match status" value="1"/>
</dbReference>
<keyword evidence="10" id="KW-1185">Reference proteome</keyword>
<keyword evidence="1" id="KW-0813">Transport</keyword>
<dbReference type="InterPro" id="IPR036909">
    <property type="entry name" value="Cyt_c-like_dom_sf"/>
</dbReference>
<dbReference type="Proteomes" id="UP000199657">
    <property type="component" value="Unassembled WGS sequence"/>
</dbReference>
<evidence type="ECO:0000313" key="9">
    <source>
        <dbReference type="EMBL" id="SEP02096.1"/>
    </source>
</evidence>
<evidence type="ECO:0000256" key="1">
    <source>
        <dbReference type="ARBA" id="ARBA00022448"/>
    </source>
</evidence>
<dbReference type="STRING" id="406100.SAMN04488052_106181"/>
<proteinExistence type="predicted"/>
<keyword evidence="5 6" id="KW-0408">Iron</keyword>
<dbReference type="GO" id="GO:0020037">
    <property type="term" value="F:heme binding"/>
    <property type="evidence" value="ECO:0007669"/>
    <property type="project" value="InterPro"/>
</dbReference>
<evidence type="ECO:0000256" key="7">
    <source>
        <dbReference type="SAM" id="SignalP"/>
    </source>
</evidence>
<dbReference type="GO" id="GO:0046872">
    <property type="term" value="F:metal ion binding"/>
    <property type="evidence" value="ECO:0007669"/>
    <property type="project" value="UniProtKB-KW"/>
</dbReference>
<accession>A0A1H8UG82</accession>
<dbReference type="Gene3D" id="1.10.760.10">
    <property type="entry name" value="Cytochrome c-like domain"/>
    <property type="match status" value="1"/>
</dbReference>
<evidence type="ECO:0000313" key="10">
    <source>
        <dbReference type="Proteomes" id="UP000199657"/>
    </source>
</evidence>
<dbReference type="EMBL" id="FOEG01000006">
    <property type="protein sequence ID" value="SEP02096.1"/>
    <property type="molecule type" value="Genomic_DNA"/>
</dbReference>
<evidence type="ECO:0000256" key="2">
    <source>
        <dbReference type="ARBA" id="ARBA00022617"/>
    </source>
</evidence>
<evidence type="ECO:0000259" key="8">
    <source>
        <dbReference type="PROSITE" id="PS51007"/>
    </source>
</evidence>
<dbReference type="SUPFAM" id="SSF46626">
    <property type="entry name" value="Cytochrome c"/>
    <property type="match status" value="1"/>
</dbReference>
<dbReference type="PROSITE" id="PS51007">
    <property type="entry name" value="CYTC"/>
    <property type="match status" value="1"/>
</dbReference>
<keyword evidence="3 6" id="KW-0479">Metal-binding</keyword>
<keyword evidence="4" id="KW-0249">Electron transport</keyword>
<keyword evidence="2 6" id="KW-0349">Heme</keyword>
<organism evidence="9 10">
    <name type="scientific">Aquisalimonas asiatica</name>
    <dbReference type="NCBI Taxonomy" id="406100"/>
    <lineage>
        <taxon>Bacteria</taxon>
        <taxon>Pseudomonadati</taxon>
        <taxon>Pseudomonadota</taxon>
        <taxon>Gammaproteobacteria</taxon>
        <taxon>Chromatiales</taxon>
        <taxon>Ectothiorhodospiraceae</taxon>
        <taxon>Aquisalimonas</taxon>
    </lineage>
</organism>
<gene>
    <name evidence="9" type="ORF">SAMN04488052_106181</name>
</gene>
<reference evidence="9 10" key="1">
    <citation type="submission" date="2016-10" db="EMBL/GenBank/DDBJ databases">
        <authorList>
            <person name="de Groot N.N."/>
        </authorList>
    </citation>
    <scope>NUCLEOTIDE SEQUENCE [LARGE SCALE GENOMIC DNA]</scope>
    <source>
        <strain evidence="9 10">CGMCC 1.6291</strain>
    </source>
</reference>
<dbReference type="InterPro" id="IPR009056">
    <property type="entry name" value="Cyt_c-like_dom"/>
</dbReference>
<name>A0A1H8UG82_9GAMM</name>
<evidence type="ECO:0000256" key="3">
    <source>
        <dbReference type="ARBA" id="ARBA00022723"/>
    </source>
</evidence>
<sequence length="127" mass="13938">MLLGATRSIGWVLVLLAPLPAVADNADLVRGERIFITQCAGCHAVAPGSHRAGPSLHNILNRPAGAVSEFQYSPAMENADVVWTPETLDAFLENPEQVVPGSRMVFWGLDERERELVIRYLREISSD</sequence>
<dbReference type="Pfam" id="PF00034">
    <property type="entry name" value="Cytochrom_C"/>
    <property type="match status" value="1"/>
</dbReference>
<evidence type="ECO:0000256" key="4">
    <source>
        <dbReference type="ARBA" id="ARBA00022982"/>
    </source>
</evidence>
<feature type="domain" description="Cytochrome c" evidence="8">
    <location>
        <begin position="26"/>
        <end position="125"/>
    </location>
</feature>
<dbReference type="OrthoDB" id="337830at2"/>